<comment type="similarity">
    <text evidence="2">Belongs to the bacterial solute-binding protein 1 family.</text>
</comment>
<name>A0ABT5T7M3_9RHOB</name>
<dbReference type="InterPro" id="IPR006311">
    <property type="entry name" value="TAT_signal"/>
</dbReference>
<dbReference type="SUPFAM" id="SSF53850">
    <property type="entry name" value="Periplasmic binding protein-like II"/>
    <property type="match status" value="1"/>
</dbReference>
<evidence type="ECO:0000256" key="1">
    <source>
        <dbReference type="ARBA" id="ARBA00004418"/>
    </source>
</evidence>
<protein>
    <submittedName>
        <fullName evidence="3">Extracellular solute-binding protein</fullName>
    </submittedName>
</protein>
<evidence type="ECO:0000256" key="2">
    <source>
        <dbReference type="ARBA" id="ARBA00008520"/>
    </source>
</evidence>
<dbReference type="Gene3D" id="3.40.190.10">
    <property type="entry name" value="Periplasmic binding protein-like II"/>
    <property type="match status" value="2"/>
</dbReference>
<dbReference type="InterPro" id="IPR050490">
    <property type="entry name" value="Bact_solute-bd_prot1"/>
</dbReference>
<keyword evidence="4" id="KW-1185">Reference proteome</keyword>
<dbReference type="RefSeq" id="WP_274351661.1">
    <property type="nucleotide sequence ID" value="NZ_JAQZSM010000005.1"/>
</dbReference>
<proteinExistence type="inferred from homology"/>
<comment type="subcellular location">
    <subcellularLocation>
        <location evidence="1">Periplasm</location>
    </subcellularLocation>
</comment>
<comment type="caution">
    <text evidence="3">The sequence shown here is derived from an EMBL/GenBank/DDBJ whole genome shotgun (WGS) entry which is preliminary data.</text>
</comment>
<dbReference type="PROSITE" id="PS51318">
    <property type="entry name" value="TAT"/>
    <property type="match status" value="1"/>
</dbReference>
<dbReference type="InterPro" id="IPR006059">
    <property type="entry name" value="SBP"/>
</dbReference>
<dbReference type="EMBL" id="JAQZSM010000005">
    <property type="protein sequence ID" value="MDD7970971.1"/>
    <property type="molecule type" value="Genomic_DNA"/>
</dbReference>
<accession>A0ABT5T7M3</accession>
<organism evidence="3 4">
    <name type="scientific">Roseinatronobacter alkalisoli</name>
    <dbReference type="NCBI Taxonomy" id="3028235"/>
    <lineage>
        <taxon>Bacteria</taxon>
        <taxon>Pseudomonadati</taxon>
        <taxon>Pseudomonadota</taxon>
        <taxon>Alphaproteobacteria</taxon>
        <taxon>Rhodobacterales</taxon>
        <taxon>Paracoccaceae</taxon>
        <taxon>Roseinatronobacter</taxon>
    </lineage>
</organism>
<dbReference type="PANTHER" id="PTHR43649:SF11">
    <property type="entry name" value="ABC TRANSPORTER SUBSTRATE-BINDING PROTEIN YESO-RELATED"/>
    <property type="match status" value="1"/>
</dbReference>
<evidence type="ECO:0000313" key="4">
    <source>
        <dbReference type="Proteomes" id="UP001431784"/>
    </source>
</evidence>
<evidence type="ECO:0000313" key="3">
    <source>
        <dbReference type="EMBL" id="MDD7970971.1"/>
    </source>
</evidence>
<reference evidence="3" key="1">
    <citation type="submission" date="2023-02" db="EMBL/GenBank/DDBJ databases">
        <title>Description of Roseinatronobacter alkalisoli sp. nov., an alkaliphilic bacerium isolated from soda soil.</title>
        <authorList>
            <person name="Wei W."/>
        </authorList>
    </citation>
    <scope>NUCLEOTIDE SEQUENCE</scope>
    <source>
        <strain evidence="3">HJB301</strain>
    </source>
</reference>
<dbReference type="Pfam" id="PF13416">
    <property type="entry name" value="SBP_bac_8"/>
    <property type="match status" value="1"/>
</dbReference>
<dbReference type="Proteomes" id="UP001431784">
    <property type="component" value="Unassembled WGS sequence"/>
</dbReference>
<dbReference type="PANTHER" id="PTHR43649">
    <property type="entry name" value="ARABINOSE-BINDING PROTEIN-RELATED"/>
    <property type="match status" value="1"/>
</dbReference>
<sequence>MKLTRRTLMGSAGAAAALAAFPATRSLAQDRRVRHFWWGNPTRDERTFRLIEQFQAANPGIRVSGEAIGWGDYWTKMATQTAGGNMPDVVQMDHGFINEYVSRGALLPLDEYVGNGLRQDHYDAGANDVGTIGGKLYGISIGSTSQAIPYNQRIFDEAGIEFDPLTWTTDDFAAICARITEHSGGAVTGSEDLSLYIENFEVWCRQAGTDMYDADGNLVVSEDTVREYWEFWGELRAAGVVEGPDATVQLDKGMSELGIVRGTSAMTFRYANQVGAVQSLMTDPVGAAMVPHRAGMDYGHFVLPSMFLAMTRDAGDKDAVIAYINHWITAPEAFVTLGLDRGIPPSELGREALLPSLSDVDTRVIDYFSAIQDKIGPTPTSKPKGAGEVRDNFMRTGTDVVLGYVPAAEAASRFIEDAGFILERAR</sequence>
<gene>
    <name evidence="3" type="ORF">PUT78_07660</name>
</gene>